<dbReference type="PROSITE" id="PS51257">
    <property type="entry name" value="PROKAR_LIPOPROTEIN"/>
    <property type="match status" value="1"/>
</dbReference>
<dbReference type="InterPro" id="IPR005184">
    <property type="entry name" value="DUF306_Meta_HslJ"/>
</dbReference>
<evidence type="ECO:0000313" key="3">
    <source>
        <dbReference type="EMBL" id="MXP25505.1"/>
    </source>
</evidence>
<name>A0A845A9N3_9SPHN</name>
<proteinExistence type="predicted"/>
<sequence length="151" mass="16115">MTNKTTKILLGLAPLLLAGCATNSQLTTGDSIRELAGTSWELLTPHTISGNTPKLEKGQYTITFGDNGQLFAKLDCNRGSAQWSQNVTSGGAGSLTISPVAMTKVMCPTGSLDTLLAKQLQDVRSYSISDGLLSLSLQPYGDTIIWRPIRK</sequence>
<dbReference type="AlphaFoldDB" id="A0A845A9N3"/>
<keyword evidence="4" id="KW-1185">Reference proteome</keyword>
<reference evidence="3 4" key="1">
    <citation type="submission" date="2019-12" db="EMBL/GenBank/DDBJ databases">
        <title>Genomic-based taxomic classification of the family Erythrobacteraceae.</title>
        <authorList>
            <person name="Xu L."/>
        </authorList>
    </citation>
    <scope>NUCLEOTIDE SEQUENCE [LARGE SCALE GENOMIC DNA]</scope>
    <source>
        <strain evidence="3 4">DSM 18604</strain>
    </source>
</reference>
<organism evidence="3 4">
    <name type="scientific">Altericroceibacterium indicum</name>
    <dbReference type="NCBI Taxonomy" id="374177"/>
    <lineage>
        <taxon>Bacteria</taxon>
        <taxon>Pseudomonadati</taxon>
        <taxon>Pseudomonadota</taxon>
        <taxon>Alphaproteobacteria</taxon>
        <taxon>Sphingomonadales</taxon>
        <taxon>Erythrobacteraceae</taxon>
        <taxon>Altericroceibacterium</taxon>
    </lineage>
</organism>
<comment type="caution">
    <text evidence="3">The sequence shown here is derived from an EMBL/GenBank/DDBJ whole genome shotgun (WGS) entry which is preliminary data.</text>
</comment>
<feature type="domain" description="DUF306" evidence="2">
    <location>
        <begin position="34"/>
        <end position="136"/>
    </location>
</feature>
<dbReference type="EMBL" id="WTYQ01000002">
    <property type="protein sequence ID" value="MXP25505.1"/>
    <property type="molecule type" value="Genomic_DNA"/>
</dbReference>
<evidence type="ECO:0000259" key="2">
    <source>
        <dbReference type="Pfam" id="PF03724"/>
    </source>
</evidence>
<gene>
    <name evidence="3" type="ORF">GRI39_05545</name>
</gene>
<dbReference type="Gene3D" id="2.40.128.270">
    <property type="match status" value="1"/>
</dbReference>
<feature type="chain" id="PRO_5032403738" evidence="1">
    <location>
        <begin position="24"/>
        <end position="151"/>
    </location>
</feature>
<accession>A0A845A9N3</accession>
<feature type="signal peptide" evidence="1">
    <location>
        <begin position="1"/>
        <end position="23"/>
    </location>
</feature>
<dbReference type="Proteomes" id="UP000460561">
    <property type="component" value="Unassembled WGS sequence"/>
</dbReference>
<dbReference type="Pfam" id="PF03724">
    <property type="entry name" value="META"/>
    <property type="match status" value="1"/>
</dbReference>
<dbReference type="InterPro" id="IPR038670">
    <property type="entry name" value="HslJ-like_sf"/>
</dbReference>
<evidence type="ECO:0000313" key="4">
    <source>
        <dbReference type="Proteomes" id="UP000460561"/>
    </source>
</evidence>
<protein>
    <submittedName>
        <fullName evidence="3">META domain-containing protein</fullName>
    </submittedName>
</protein>
<keyword evidence="1" id="KW-0732">Signal</keyword>
<evidence type="ECO:0000256" key="1">
    <source>
        <dbReference type="SAM" id="SignalP"/>
    </source>
</evidence>